<dbReference type="FunFam" id="3.30.1390.10:FF:000001">
    <property type="entry name" value="50S ribosomal protein L7/L12"/>
    <property type="match status" value="1"/>
</dbReference>
<dbReference type="SUPFAM" id="SSF54736">
    <property type="entry name" value="ClpS-like"/>
    <property type="match status" value="1"/>
</dbReference>
<comment type="function">
    <text evidence="4">Forms part of the ribosomal stalk which helps the ribosome interact with GTP-bound translation factors. Is thus essential for accurate translation.</text>
</comment>
<keyword evidence="3 4" id="KW-0687">Ribonucleoprotein</keyword>
<dbReference type="HAMAP" id="MF_00368">
    <property type="entry name" value="Ribosomal_bL12"/>
    <property type="match status" value="1"/>
</dbReference>
<dbReference type="AlphaFoldDB" id="A0A2M7E8W5"/>
<comment type="subunit">
    <text evidence="4">Homodimer. Part of the ribosomal stalk of the 50S ribosomal subunit. Forms a multimeric L10(L12)X complex, where L10 forms an elongated spine to which 2 to 4 L12 dimers bind in a sequential fashion. Binds GTP-bound translation factors.</text>
</comment>
<dbReference type="GO" id="GO:0003729">
    <property type="term" value="F:mRNA binding"/>
    <property type="evidence" value="ECO:0007669"/>
    <property type="project" value="TreeGrafter"/>
</dbReference>
<dbReference type="GO" id="GO:0003735">
    <property type="term" value="F:structural constituent of ribosome"/>
    <property type="evidence" value="ECO:0007669"/>
    <property type="project" value="InterPro"/>
</dbReference>
<dbReference type="InterPro" id="IPR008932">
    <property type="entry name" value="Ribosomal_bL12_oligo"/>
</dbReference>
<gene>
    <name evidence="4" type="primary">rplL</name>
    <name evidence="7" type="ORF">COS11_03635</name>
</gene>
<evidence type="ECO:0000256" key="4">
    <source>
        <dbReference type="HAMAP-Rule" id="MF_00368"/>
    </source>
</evidence>
<dbReference type="EMBL" id="PETL01000177">
    <property type="protein sequence ID" value="PIV64159.1"/>
    <property type="molecule type" value="Genomic_DNA"/>
</dbReference>
<comment type="caution">
    <text evidence="7">The sequence shown here is derived from an EMBL/GenBank/DDBJ whole genome shotgun (WGS) entry which is preliminary data.</text>
</comment>
<evidence type="ECO:0000256" key="3">
    <source>
        <dbReference type="ARBA" id="ARBA00023274"/>
    </source>
</evidence>
<accession>A0A2M7E8W5</accession>
<keyword evidence="2 4" id="KW-0689">Ribosomal protein</keyword>
<organism evidence="7 8">
    <name type="scientific">bacterium (Candidatus Ratteibacteria) CG01_land_8_20_14_3_00_40_19</name>
    <dbReference type="NCBI Taxonomy" id="2014290"/>
    <lineage>
        <taxon>Bacteria</taxon>
        <taxon>Candidatus Ratteibacteria</taxon>
    </lineage>
</organism>
<dbReference type="Pfam" id="PF00542">
    <property type="entry name" value="Ribosomal_L12"/>
    <property type="match status" value="1"/>
</dbReference>
<dbReference type="Gene3D" id="1.20.5.710">
    <property type="entry name" value="Single helix bin"/>
    <property type="match status" value="1"/>
</dbReference>
<evidence type="ECO:0000259" key="5">
    <source>
        <dbReference type="Pfam" id="PF00542"/>
    </source>
</evidence>
<protein>
    <recommendedName>
        <fullName evidence="4">Large ribosomal subunit protein bL12</fullName>
    </recommendedName>
</protein>
<name>A0A2M7E8W5_9BACT</name>
<feature type="domain" description="Large ribosomal subunit protein bL12 C-terminal" evidence="5">
    <location>
        <begin position="84"/>
        <end position="150"/>
    </location>
</feature>
<dbReference type="Proteomes" id="UP000228886">
    <property type="component" value="Unassembled WGS sequence"/>
</dbReference>
<dbReference type="GO" id="GO:0022625">
    <property type="term" value="C:cytosolic large ribosomal subunit"/>
    <property type="evidence" value="ECO:0007669"/>
    <property type="project" value="TreeGrafter"/>
</dbReference>
<evidence type="ECO:0000313" key="7">
    <source>
        <dbReference type="EMBL" id="PIV64159.1"/>
    </source>
</evidence>
<dbReference type="InterPro" id="IPR000206">
    <property type="entry name" value="Ribosomal_bL12"/>
</dbReference>
<dbReference type="CDD" id="cd00387">
    <property type="entry name" value="Ribosomal_L7_L12"/>
    <property type="match status" value="1"/>
</dbReference>
<evidence type="ECO:0000313" key="8">
    <source>
        <dbReference type="Proteomes" id="UP000228886"/>
    </source>
</evidence>
<reference evidence="8" key="1">
    <citation type="submission" date="2017-09" db="EMBL/GenBank/DDBJ databases">
        <title>Depth-based differentiation of microbial function through sediment-hosted aquifers and enrichment of novel symbionts in the deep terrestrial subsurface.</title>
        <authorList>
            <person name="Probst A.J."/>
            <person name="Ladd B."/>
            <person name="Jarett J.K."/>
            <person name="Geller-Mcgrath D.E."/>
            <person name="Sieber C.M.K."/>
            <person name="Emerson J.B."/>
            <person name="Anantharaman K."/>
            <person name="Thomas B.C."/>
            <person name="Malmstrom R."/>
            <person name="Stieglmeier M."/>
            <person name="Klingl A."/>
            <person name="Woyke T."/>
            <person name="Ryan C.M."/>
            <person name="Banfield J.F."/>
        </authorList>
    </citation>
    <scope>NUCLEOTIDE SEQUENCE [LARGE SCALE GENOMIC DNA]</scope>
</reference>
<dbReference type="PANTHER" id="PTHR45987">
    <property type="entry name" value="39S RIBOSOMAL PROTEIN L12"/>
    <property type="match status" value="1"/>
</dbReference>
<sequence>MIAEKKVVKSAKKEKKVVEKKGEKTISKEDFVAAIGNMNILELSELIKALEEKFGVSASFPVAASPQASAGGEAPAKEEEKTSFDVILTEVGEKKIPVIKEIRSITNLGLKESKDFVESAPKPIKEKIEKKEAEEIKKKLEAVGAKVEIK</sequence>
<proteinExistence type="inferred from homology"/>
<comment type="similarity">
    <text evidence="1 4">Belongs to the bacterial ribosomal protein bL12 family.</text>
</comment>
<evidence type="ECO:0000259" key="6">
    <source>
        <dbReference type="Pfam" id="PF16320"/>
    </source>
</evidence>
<dbReference type="Gene3D" id="3.30.1390.10">
    <property type="match status" value="1"/>
</dbReference>
<dbReference type="InterPro" id="IPR036235">
    <property type="entry name" value="Ribosomal_bL12_oligo_N_sf"/>
</dbReference>
<dbReference type="PANTHER" id="PTHR45987:SF4">
    <property type="entry name" value="LARGE RIBOSOMAL SUBUNIT PROTEIN BL12M"/>
    <property type="match status" value="1"/>
</dbReference>
<feature type="domain" description="Large ribosomal subunit protein bL12 oligomerization" evidence="6">
    <location>
        <begin position="28"/>
        <end position="74"/>
    </location>
</feature>
<dbReference type="SUPFAM" id="SSF48300">
    <property type="entry name" value="Ribosomal protein L7/12, oligomerisation (N-terminal) domain"/>
    <property type="match status" value="1"/>
</dbReference>
<evidence type="ECO:0000256" key="1">
    <source>
        <dbReference type="ARBA" id="ARBA00007197"/>
    </source>
</evidence>
<dbReference type="InterPro" id="IPR014719">
    <property type="entry name" value="Ribosomal_bL12_C/ClpS-like"/>
</dbReference>
<dbReference type="NCBIfam" id="TIGR00855">
    <property type="entry name" value="L12"/>
    <property type="match status" value="1"/>
</dbReference>
<evidence type="ECO:0000256" key="2">
    <source>
        <dbReference type="ARBA" id="ARBA00022980"/>
    </source>
</evidence>
<dbReference type="GO" id="GO:0006412">
    <property type="term" value="P:translation"/>
    <property type="evidence" value="ECO:0007669"/>
    <property type="project" value="UniProtKB-UniRule"/>
</dbReference>
<dbReference type="Pfam" id="PF16320">
    <property type="entry name" value="Ribosomal_L12_N"/>
    <property type="match status" value="1"/>
</dbReference>
<dbReference type="InterPro" id="IPR013823">
    <property type="entry name" value="Ribosomal_bL12_C"/>
</dbReference>